<accession>A0A9W4N220</accession>
<dbReference type="OrthoDB" id="6500128at2759"/>
<dbReference type="Proteomes" id="UP001152592">
    <property type="component" value="Unassembled WGS sequence"/>
</dbReference>
<reference evidence="1" key="1">
    <citation type="submission" date="2021-07" db="EMBL/GenBank/DDBJ databases">
        <authorList>
            <person name="Branca A.L. A."/>
        </authorList>
    </citation>
    <scope>NUCLEOTIDE SEQUENCE</scope>
</reference>
<name>A0A9W4N220_9EURO</name>
<protein>
    <submittedName>
        <fullName evidence="1">Uncharacterized protein</fullName>
    </submittedName>
</protein>
<evidence type="ECO:0000313" key="1">
    <source>
        <dbReference type="EMBL" id="CAG8237014.1"/>
    </source>
</evidence>
<organism evidence="1 2">
    <name type="scientific">Penicillium salamii</name>
    <dbReference type="NCBI Taxonomy" id="1612424"/>
    <lineage>
        <taxon>Eukaryota</taxon>
        <taxon>Fungi</taxon>
        <taxon>Dikarya</taxon>
        <taxon>Ascomycota</taxon>
        <taxon>Pezizomycotina</taxon>
        <taxon>Eurotiomycetes</taxon>
        <taxon>Eurotiomycetidae</taxon>
        <taxon>Eurotiales</taxon>
        <taxon>Aspergillaceae</taxon>
        <taxon>Penicillium</taxon>
    </lineage>
</organism>
<dbReference type="EMBL" id="CAJVPD010000020">
    <property type="protein sequence ID" value="CAG8237014.1"/>
    <property type="molecule type" value="Genomic_DNA"/>
</dbReference>
<sequence length="82" mass="9736">MALDYFALEWPTRLSSRLASPEVVNLEDYLNLRKIITRVIERFNIWRDNGHLRQCLNSMVAQLYEHLVICIQLPSFPWLAHP</sequence>
<comment type="caution">
    <text evidence="1">The sequence shown here is derived from an EMBL/GenBank/DDBJ whole genome shotgun (WGS) entry which is preliminary data.</text>
</comment>
<dbReference type="AlphaFoldDB" id="A0A9W4N220"/>
<gene>
    <name evidence="1" type="ORF">PSALAMII_LOCUS408</name>
</gene>
<proteinExistence type="predicted"/>
<evidence type="ECO:0000313" key="2">
    <source>
        <dbReference type="Proteomes" id="UP001152592"/>
    </source>
</evidence>